<accession>A0A0S7BSR1</accession>
<dbReference type="EMBL" id="DF968182">
    <property type="protein sequence ID" value="GAP43740.1"/>
    <property type="molecule type" value="Genomic_DNA"/>
</dbReference>
<dbReference type="InterPro" id="IPR009081">
    <property type="entry name" value="PP-bd_ACP"/>
</dbReference>
<dbReference type="Gene3D" id="1.10.1200.10">
    <property type="entry name" value="ACP-like"/>
    <property type="match status" value="1"/>
</dbReference>
<evidence type="ECO:0000259" key="1">
    <source>
        <dbReference type="Pfam" id="PF00550"/>
    </source>
</evidence>
<gene>
    <name evidence="2" type="ORF">TBC1_111898</name>
</gene>
<evidence type="ECO:0000313" key="2">
    <source>
        <dbReference type="EMBL" id="GAP43740.1"/>
    </source>
</evidence>
<reference evidence="2" key="1">
    <citation type="journal article" date="2015" name="Genome Announc.">
        <title>Draft Genome Sequence of Bacteroidales Strain TBC1, a Novel Isolate from a Methanogenic Wastewater Treatment System.</title>
        <authorList>
            <person name="Tourlousse D.M."/>
            <person name="Matsuura N."/>
            <person name="Sun L."/>
            <person name="Toyonaga M."/>
            <person name="Kuroda K."/>
            <person name="Ohashi A."/>
            <person name="Cruz R."/>
            <person name="Yamaguchi T."/>
            <person name="Sekiguchi Y."/>
        </authorList>
    </citation>
    <scope>NUCLEOTIDE SEQUENCE [LARGE SCALE GENOMIC DNA]</scope>
    <source>
        <strain evidence="2">TBC1</strain>
    </source>
</reference>
<dbReference type="SUPFAM" id="SSF47336">
    <property type="entry name" value="ACP-like"/>
    <property type="match status" value="1"/>
</dbReference>
<sequence length="96" mass="11093">MLYWYLKLPNFAASINAAFMNIDDFITHIEEEFDDLTPGTLKPESIFREVFEWNSINALILIAMVKTEYDVAINAEDIANSKTVADIYRIIEERVS</sequence>
<protein>
    <submittedName>
        <fullName evidence="2">Acyl carrier protein</fullName>
    </submittedName>
</protein>
<dbReference type="STRING" id="1678841.TBC1_111898"/>
<organism evidence="2">
    <name type="scientific">Lentimicrobium saccharophilum</name>
    <dbReference type="NCBI Taxonomy" id="1678841"/>
    <lineage>
        <taxon>Bacteria</taxon>
        <taxon>Pseudomonadati</taxon>
        <taxon>Bacteroidota</taxon>
        <taxon>Bacteroidia</taxon>
        <taxon>Bacteroidales</taxon>
        <taxon>Lentimicrobiaceae</taxon>
        <taxon>Lentimicrobium</taxon>
    </lineage>
</organism>
<feature type="domain" description="Carrier" evidence="1">
    <location>
        <begin position="36"/>
        <end position="89"/>
    </location>
</feature>
<evidence type="ECO:0000313" key="3">
    <source>
        <dbReference type="Proteomes" id="UP000053091"/>
    </source>
</evidence>
<dbReference type="AlphaFoldDB" id="A0A0S7BSR1"/>
<dbReference type="Pfam" id="PF00550">
    <property type="entry name" value="PP-binding"/>
    <property type="match status" value="1"/>
</dbReference>
<keyword evidence="3" id="KW-1185">Reference proteome</keyword>
<dbReference type="Proteomes" id="UP000053091">
    <property type="component" value="Unassembled WGS sequence"/>
</dbReference>
<proteinExistence type="predicted"/>
<dbReference type="InterPro" id="IPR036736">
    <property type="entry name" value="ACP-like_sf"/>
</dbReference>
<name>A0A0S7BSR1_9BACT</name>